<organism evidence="2 3">
    <name type="scientific">Pontiella sulfatireligans</name>
    <dbReference type="NCBI Taxonomy" id="2750658"/>
    <lineage>
        <taxon>Bacteria</taxon>
        <taxon>Pseudomonadati</taxon>
        <taxon>Kiritimatiellota</taxon>
        <taxon>Kiritimatiellia</taxon>
        <taxon>Kiritimatiellales</taxon>
        <taxon>Pontiellaceae</taxon>
        <taxon>Pontiella</taxon>
    </lineage>
</organism>
<sequence length="302" mass="34760">MILQAKDKPGNNRYKTIIMKLKYFCPLWGSEELEFDRFCEKVALAGYDGVEMSLPLNDAATTDARIKAMKKHGLEFLAQHHETSRPDLAGHLDECRQRFEWLAAAKPVLINSHTGRDWFGFEHNNRVINMARQVAQETGIVIVHETHRGRFGFSAAATRRFLEEHPDLRITADFSHWCNVSESLLQDQSDAVALAISRTDHFHARVGHIEGPQVTDPRAPEWSSELNVHLGWWDRIVEAHRERGSELLTVTPEFGPFPYMSLLPYTRQPMASQWEINVHMMQLLRERYGESDSSTTQKRGRN</sequence>
<keyword evidence="3" id="KW-1185">Reference proteome</keyword>
<gene>
    <name evidence="2" type="ORF">SCARR_04045</name>
</gene>
<accession>A0A6C2UNX8</accession>
<dbReference type="InterPro" id="IPR036237">
    <property type="entry name" value="Xyl_isomerase-like_sf"/>
</dbReference>
<evidence type="ECO:0000259" key="1">
    <source>
        <dbReference type="Pfam" id="PF01261"/>
    </source>
</evidence>
<dbReference type="Gene3D" id="3.20.20.150">
    <property type="entry name" value="Divalent-metal-dependent TIM barrel enzymes"/>
    <property type="match status" value="1"/>
</dbReference>
<dbReference type="Proteomes" id="UP000346198">
    <property type="component" value="Unassembled WGS sequence"/>
</dbReference>
<dbReference type="EMBL" id="CAAHFH010000002">
    <property type="protein sequence ID" value="VGO21965.1"/>
    <property type="molecule type" value="Genomic_DNA"/>
</dbReference>
<dbReference type="RefSeq" id="WP_222846372.1">
    <property type="nucleotide sequence ID" value="NZ_CAAHFH010000002.1"/>
</dbReference>
<reference evidence="2 3" key="1">
    <citation type="submission" date="2019-04" db="EMBL/GenBank/DDBJ databases">
        <authorList>
            <person name="Van Vliet M D."/>
        </authorList>
    </citation>
    <scope>NUCLEOTIDE SEQUENCE [LARGE SCALE GENOMIC DNA]</scope>
    <source>
        <strain evidence="2 3">F21</strain>
    </source>
</reference>
<dbReference type="AlphaFoldDB" id="A0A6C2UNX8"/>
<proteinExistence type="predicted"/>
<dbReference type="SUPFAM" id="SSF51658">
    <property type="entry name" value="Xylose isomerase-like"/>
    <property type="match status" value="1"/>
</dbReference>
<dbReference type="InterPro" id="IPR013022">
    <property type="entry name" value="Xyl_isomerase-like_TIM-brl"/>
</dbReference>
<feature type="domain" description="Xylose isomerase-like TIM barrel" evidence="1">
    <location>
        <begin position="40"/>
        <end position="204"/>
    </location>
</feature>
<evidence type="ECO:0000313" key="2">
    <source>
        <dbReference type="EMBL" id="VGO21965.1"/>
    </source>
</evidence>
<name>A0A6C2UNX8_9BACT</name>
<protein>
    <recommendedName>
        <fullName evidence="1">Xylose isomerase-like TIM barrel domain-containing protein</fullName>
    </recommendedName>
</protein>
<evidence type="ECO:0000313" key="3">
    <source>
        <dbReference type="Proteomes" id="UP000346198"/>
    </source>
</evidence>
<dbReference type="Pfam" id="PF01261">
    <property type="entry name" value="AP_endonuc_2"/>
    <property type="match status" value="1"/>
</dbReference>